<protein>
    <submittedName>
        <fullName evidence="2">Uncharacterized protein</fullName>
    </submittedName>
</protein>
<evidence type="ECO:0000313" key="3">
    <source>
        <dbReference type="Proteomes" id="UP000262477"/>
    </source>
</evidence>
<gene>
    <name evidence="2" type="ORF">DY245_05410</name>
</gene>
<dbReference type="EMBL" id="QUAC01000032">
    <property type="protein sequence ID" value="REK91293.1"/>
    <property type="molecule type" value="Genomic_DNA"/>
</dbReference>
<proteinExistence type="predicted"/>
<feature type="region of interest" description="Disordered" evidence="1">
    <location>
        <begin position="50"/>
        <end position="85"/>
    </location>
</feature>
<dbReference type="Proteomes" id="UP000262477">
    <property type="component" value="Unassembled WGS sequence"/>
</dbReference>
<name>A0A371QA14_STRIH</name>
<organism evidence="2 3">
    <name type="scientific">Streptomyces inhibens</name>
    <dbReference type="NCBI Taxonomy" id="2293571"/>
    <lineage>
        <taxon>Bacteria</taxon>
        <taxon>Bacillati</taxon>
        <taxon>Actinomycetota</taxon>
        <taxon>Actinomycetes</taxon>
        <taxon>Kitasatosporales</taxon>
        <taxon>Streptomycetaceae</taxon>
        <taxon>Streptomyces</taxon>
    </lineage>
</organism>
<evidence type="ECO:0000256" key="1">
    <source>
        <dbReference type="SAM" id="MobiDB-lite"/>
    </source>
</evidence>
<comment type="caution">
    <text evidence="2">The sequence shown here is derived from an EMBL/GenBank/DDBJ whole genome shotgun (WGS) entry which is preliminary data.</text>
</comment>
<keyword evidence="3" id="KW-1185">Reference proteome</keyword>
<reference evidence="2 3" key="1">
    <citation type="submission" date="2018-08" db="EMBL/GenBank/DDBJ databases">
        <title>Streptomyces NEAU-D10 sp. nov., a novel Actinomycete isolated from soil.</title>
        <authorList>
            <person name="Jin L."/>
        </authorList>
    </citation>
    <scope>NUCLEOTIDE SEQUENCE [LARGE SCALE GENOMIC DNA]</scope>
    <source>
        <strain evidence="2 3">NEAU-D10</strain>
    </source>
</reference>
<evidence type="ECO:0000313" key="2">
    <source>
        <dbReference type="EMBL" id="REK91293.1"/>
    </source>
</evidence>
<dbReference type="AlphaFoldDB" id="A0A371QA14"/>
<accession>A0A371QA14</accession>
<feature type="compositionally biased region" description="Basic and acidic residues" evidence="1">
    <location>
        <begin position="76"/>
        <end position="85"/>
    </location>
</feature>
<sequence>MTSPAVLCCLVLPVECREVSEPRLSFESTRRVAWPANRFMVSVTAPGGCRARSLSPTALTRHEQLDGDQGPRAPGPHHEQRMTDS</sequence>
<dbReference type="OrthoDB" id="4292323at2"/>